<dbReference type="EMBL" id="GGEC01074868">
    <property type="protein sequence ID" value="MBX55352.1"/>
    <property type="molecule type" value="Transcribed_RNA"/>
</dbReference>
<reference evidence="1" key="1">
    <citation type="submission" date="2018-02" db="EMBL/GenBank/DDBJ databases">
        <title>Rhizophora mucronata_Transcriptome.</title>
        <authorList>
            <person name="Meera S.P."/>
            <person name="Sreeshan A."/>
            <person name="Augustine A."/>
        </authorList>
    </citation>
    <scope>NUCLEOTIDE SEQUENCE</scope>
    <source>
        <tissue evidence="1">Leaf</tissue>
    </source>
</reference>
<dbReference type="AlphaFoldDB" id="A0A2P2PKV7"/>
<protein>
    <submittedName>
        <fullName evidence="1">Uncharacterized protein</fullName>
    </submittedName>
</protein>
<name>A0A2P2PKV7_RHIMU</name>
<accession>A0A2P2PKV7</accession>
<organism evidence="1">
    <name type="scientific">Rhizophora mucronata</name>
    <name type="common">Asiatic mangrove</name>
    <dbReference type="NCBI Taxonomy" id="61149"/>
    <lineage>
        <taxon>Eukaryota</taxon>
        <taxon>Viridiplantae</taxon>
        <taxon>Streptophyta</taxon>
        <taxon>Embryophyta</taxon>
        <taxon>Tracheophyta</taxon>
        <taxon>Spermatophyta</taxon>
        <taxon>Magnoliopsida</taxon>
        <taxon>eudicotyledons</taxon>
        <taxon>Gunneridae</taxon>
        <taxon>Pentapetalae</taxon>
        <taxon>rosids</taxon>
        <taxon>fabids</taxon>
        <taxon>Malpighiales</taxon>
        <taxon>Rhizophoraceae</taxon>
        <taxon>Rhizophora</taxon>
    </lineage>
</organism>
<sequence>MTFNFLRLEDNKKNISSQKHVF</sequence>
<evidence type="ECO:0000313" key="1">
    <source>
        <dbReference type="EMBL" id="MBX55352.1"/>
    </source>
</evidence>
<proteinExistence type="predicted"/>